<name>A0A4C1X1Q6_EUMVA</name>
<sequence>MSGGCARRAISHRTDLHSNSINTNGCGYTAPSRLDTPERLDVGHRSPGRCARCSPADRLLSLAFGLKAPQTVHSIWERHATEVSAQSRQRIAGYSLRTNALETEPPSRSQGPAALRDPGVRHNLFGFVERSRLKFPSTSRDKNGGECGLANRRGRAARRVASCAVDRIPEHGSLILEIQDGRRRRLAGRGRATQPEDLGAHPAMCRRLVSGGGRPSPETARRWRVGASDAQKTYINITRDSIA</sequence>
<dbReference type="AlphaFoldDB" id="A0A4C1X1Q6"/>
<gene>
    <name evidence="1" type="ORF">EVAR_37320_1</name>
</gene>
<comment type="caution">
    <text evidence="1">The sequence shown here is derived from an EMBL/GenBank/DDBJ whole genome shotgun (WGS) entry which is preliminary data.</text>
</comment>
<accession>A0A4C1X1Q6</accession>
<dbReference type="Proteomes" id="UP000299102">
    <property type="component" value="Unassembled WGS sequence"/>
</dbReference>
<keyword evidence="2" id="KW-1185">Reference proteome</keyword>
<dbReference type="EMBL" id="BGZK01000688">
    <property type="protein sequence ID" value="GBP56245.1"/>
    <property type="molecule type" value="Genomic_DNA"/>
</dbReference>
<organism evidence="1 2">
    <name type="scientific">Eumeta variegata</name>
    <name type="common">Bagworm moth</name>
    <name type="synonym">Eumeta japonica</name>
    <dbReference type="NCBI Taxonomy" id="151549"/>
    <lineage>
        <taxon>Eukaryota</taxon>
        <taxon>Metazoa</taxon>
        <taxon>Ecdysozoa</taxon>
        <taxon>Arthropoda</taxon>
        <taxon>Hexapoda</taxon>
        <taxon>Insecta</taxon>
        <taxon>Pterygota</taxon>
        <taxon>Neoptera</taxon>
        <taxon>Endopterygota</taxon>
        <taxon>Lepidoptera</taxon>
        <taxon>Glossata</taxon>
        <taxon>Ditrysia</taxon>
        <taxon>Tineoidea</taxon>
        <taxon>Psychidae</taxon>
        <taxon>Oiketicinae</taxon>
        <taxon>Eumeta</taxon>
    </lineage>
</organism>
<reference evidence="1 2" key="1">
    <citation type="journal article" date="2019" name="Commun. Biol.">
        <title>The bagworm genome reveals a unique fibroin gene that provides high tensile strength.</title>
        <authorList>
            <person name="Kono N."/>
            <person name="Nakamura H."/>
            <person name="Ohtoshi R."/>
            <person name="Tomita M."/>
            <person name="Numata K."/>
            <person name="Arakawa K."/>
        </authorList>
    </citation>
    <scope>NUCLEOTIDE SEQUENCE [LARGE SCALE GENOMIC DNA]</scope>
</reference>
<protein>
    <submittedName>
        <fullName evidence="1">Uncharacterized protein</fullName>
    </submittedName>
</protein>
<evidence type="ECO:0000313" key="2">
    <source>
        <dbReference type="Proteomes" id="UP000299102"/>
    </source>
</evidence>
<proteinExistence type="predicted"/>
<evidence type="ECO:0000313" key="1">
    <source>
        <dbReference type="EMBL" id="GBP56245.1"/>
    </source>
</evidence>